<feature type="compositionally biased region" description="Acidic residues" evidence="1">
    <location>
        <begin position="137"/>
        <end position="146"/>
    </location>
</feature>
<dbReference type="Proteomes" id="UP001314263">
    <property type="component" value="Unassembled WGS sequence"/>
</dbReference>
<feature type="compositionally biased region" description="Gly residues" evidence="1">
    <location>
        <begin position="123"/>
        <end position="132"/>
    </location>
</feature>
<reference evidence="2 3" key="1">
    <citation type="submission" date="2023-10" db="EMBL/GenBank/DDBJ databases">
        <authorList>
            <person name="Maclean D."/>
            <person name="Macfadyen A."/>
        </authorList>
    </citation>
    <scope>NUCLEOTIDE SEQUENCE [LARGE SCALE GENOMIC DNA]</scope>
</reference>
<organism evidence="2 3">
    <name type="scientific">Coccomyxa viridis</name>
    <dbReference type="NCBI Taxonomy" id="1274662"/>
    <lineage>
        <taxon>Eukaryota</taxon>
        <taxon>Viridiplantae</taxon>
        <taxon>Chlorophyta</taxon>
        <taxon>core chlorophytes</taxon>
        <taxon>Trebouxiophyceae</taxon>
        <taxon>Trebouxiophyceae incertae sedis</taxon>
        <taxon>Coccomyxaceae</taxon>
        <taxon>Coccomyxa</taxon>
    </lineage>
</organism>
<name>A0AAV1I6M4_9CHLO</name>
<proteinExistence type="predicted"/>
<evidence type="ECO:0000313" key="3">
    <source>
        <dbReference type="Proteomes" id="UP001314263"/>
    </source>
</evidence>
<evidence type="ECO:0000313" key="2">
    <source>
        <dbReference type="EMBL" id="CAK0778862.1"/>
    </source>
</evidence>
<feature type="region of interest" description="Disordered" evidence="1">
    <location>
        <begin position="115"/>
        <end position="152"/>
    </location>
</feature>
<protein>
    <submittedName>
        <fullName evidence="2">Uncharacterized protein</fullName>
    </submittedName>
</protein>
<comment type="caution">
    <text evidence="2">The sequence shown here is derived from an EMBL/GenBank/DDBJ whole genome shotgun (WGS) entry which is preliminary data.</text>
</comment>
<accession>A0AAV1I6M4</accession>
<evidence type="ECO:0000256" key="1">
    <source>
        <dbReference type="SAM" id="MobiDB-lite"/>
    </source>
</evidence>
<dbReference type="EMBL" id="CAUYUE010000005">
    <property type="protein sequence ID" value="CAK0778862.1"/>
    <property type="molecule type" value="Genomic_DNA"/>
</dbReference>
<dbReference type="AlphaFoldDB" id="A0AAV1I6M4"/>
<gene>
    <name evidence="2" type="ORF">CVIRNUC_004658</name>
</gene>
<keyword evidence="3" id="KW-1185">Reference proteome</keyword>
<sequence length="152" mass="17322">MDAGTYMEYGVSIGTLRGFLKGIRRELLEHNFCDLAFTRYLREGHELPMCRLQLEGIPWLYFCRRDPGIGQLCVSLREGCRTTRSWTGCVIAEWPRLREERAEARLEYNRRHWGHEERKSEDGGGAGKSQGGGREEGGEDVDEDADGTACHI</sequence>